<dbReference type="EMBL" id="CP036316">
    <property type="protein sequence ID" value="QDT66769.1"/>
    <property type="molecule type" value="Genomic_DNA"/>
</dbReference>
<dbReference type="CDD" id="cd00156">
    <property type="entry name" value="REC"/>
    <property type="match status" value="1"/>
</dbReference>
<dbReference type="InterPro" id="IPR050595">
    <property type="entry name" value="Bact_response_regulator"/>
</dbReference>
<dbReference type="InterPro" id="IPR011006">
    <property type="entry name" value="CheY-like_superfamily"/>
</dbReference>
<dbReference type="SMART" id="SM00448">
    <property type="entry name" value="REC"/>
    <property type="match status" value="1"/>
</dbReference>
<dbReference type="Pfam" id="PF13581">
    <property type="entry name" value="HATPase_c_2"/>
    <property type="match status" value="1"/>
</dbReference>
<dbReference type="Gene3D" id="3.30.565.10">
    <property type="entry name" value="Histidine kinase-like ATPase, C-terminal domain"/>
    <property type="match status" value="1"/>
</dbReference>
<dbReference type="KEGG" id="chya:V22_40400"/>
<evidence type="ECO:0000256" key="1">
    <source>
        <dbReference type="ARBA" id="ARBA00022553"/>
    </source>
</evidence>
<protein>
    <submittedName>
        <fullName evidence="5">Chemotaxis protein CheY</fullName>
    </submittedName>
</protein>
<dbReference type="Pfam" id="PF00072">
    <property type="entry name" value="Response_reg"/>
    <property type="match status" value="1"/>
</dbReference>
<reference evidence="5 6" key="1">
    <citation type="submission" date="2019-02" db="EMBL/GenBank/DDBJ databases">
        <title>Deep-cultivation of Planctomycetes and their phenomic and genomic characterization uncovers novel biology.</title>
        <authorList>
            <person name="Wiegand S."/>
            <person name="Jogler M."/>
            <person name="Boedeker C."/>
            <person name="Pinto D."/>
            <person name="Vollmers J."/>
            <person name="Rivas-Marin E."/>
            <person name="Kohn T."/>
            <person name="Peeters S.H."/>
            <person name="Heuer A."/>
            <person name="Rast P."/>
            <person name="Oberbeckmann S."/>
            <person name="Bunk B."/>
            <person name="Jeske O."/>
            <person name="Meyerdierks A."/>
            <person name="Storesund J.E."/>
            <person name="Kallscheuer N."/>
            <person name="Luecker S."/>
            <person name="Lage O.M."/>
            <person name="Pohl T."/>
            <person name="Merkel B.J."/>
            <person name="Hornburger P."/>
            <person name="Mueller R.-W."/>
            <person name="Bruemmer F."/>
            <person name="Labrenz M."/>
            <person name="Spormann A.M."/>
            <person name="Op den Camp H."/>
            <person name="Overmann J."/>
            <person name="Amann R."/>
            <person name="Jetten M.S.M."/>
            <person name="Mascher T."/>
            <person name="Medema M.H."/>
            <person name="Devos D.P."/>
            <person name="Kaster A.-K."/>
            <person name="Ovreas L."/>
            <person name="Rohde M."/>
            <person name="Galperin M.Y."/>
            <person name="Jogler C."/>
        </authorList>
    </citation>
    <scope>NUCLEOTIDE SEQUENCE [LARGE SCALE GENOMIC DNA]</scope>
    <source>
        <strain evidence="5 6">V22</strain>
    </source>
</reference>
<dbReference type="PANTHER" id="PTHR44591:SF14">
    <property type="entry name" value="PROTEIN PILG"/>
    <property type="match status" value="1"/>
</dbReference>
<dbReference type="Gene3D" id="3.40.50.2300">
    <property type="match status" value="1"/>
</dbReference>
<gene>
    <name evidence="5" type="primary">cheY_1</name>
    <name evidence="5" type="ORF">V22_40400</name>
</gene>
<dbReference type="InterPro" id="IPR001789">
    <property type="entry name" value="Sig_transdc_resp-reg_receiver"/>
</dbReference>
<dbReference type="InterPro" id="IPR003594">
    <property type="entry name" value="HATPase_dom"/>
</dbReference>
<dbReference type="SUPFAM" id="SSF52172">
    <property type="entry name" value="CheY-like"/>
    <property type="match status" value="1"/>
</dbReference>
<sequence>MKRILIVDDVMADRRLVGGLLTRGGEYEVVEASNGREALTVFDDDSPDLVLTDLQMPELDGLQLVGILKEHAPRIPVVLMTGRGSEEIAFEAIAAGAASYVPKRALTHDLVDTIRRVLNSVDEAETDRLMMQHLEEISYVMENDTQVISTLVMQLRRMFRDMELLNESDCLRVSNAILEALQNAYFHGNLEVSSELREQEGNAYQELADERRQIDPYRDRRIRFRMRIDDEYLHFKIGDDGPGFNADALPNPTDPEFFERPHGRGVFLMKAFMDSVSFNSRGNEVTLVKSRSTEPREVVESAR</sequence>
<dbReference type="AlphaFoldDB" id="A0A517TEH7"/>
<name>A0A517TEH7_9PLAN</name>
<dbReference type="SUPFAM" id="SSF55874">
    <property type="entry name" value="ATPase domain of HSP90 chaperone/DNA topoisomerase II/histidine kinase"/>
    <property type="match status" value="1"/>
</dbReference>
<dbReference type="OrthoDB" id="9770645at2"/>
<feature type="domain" description="Response regulatory" evidence="4">
    <location>
        <begin position="3"/>
        <end position="118"/>
    </location>
</feature>
<dbReference type="InterPro" id="IPR036890">
    <property type="entry name" value="HATPase_C_sf"/>
</dbReference>
<dbReference type="GO" id="GO:0000160">
    <property type="term" value="P:phosphorelay signal transduction system"/>
    <property type="evidence" value="ECO:0007669"/>
    <property type="project" value="UniProtKB-KW"/>
</dbReference>
<dbReference type="PROSITE" id="PS50110">
    <property type="entry name" value="RESPONSE_REGULATORY"/>
    <property type="match status" value="1"/>
</dbReference>
<keyword evidence="2" id="KW-0902">Two-component regulatory system</keyword>
<evidence type="ECO:0000313" key="5">
    <source>
        <dbReference type="EMBL" id="QDT66769.1"/>
    </source>
</evidence>
<evidence type="ECO:0000313" key="6">
    <source>
        <dbReference type="Proteomes" id="UP000319976"/>
    </source>
</evidence>
<dbReference type="PANTHER" id="PTHR44591">
    <property type="entry name" value="STRESS RESPONSE REGULATOR PROTEIN 1"/>
    <property type="match status" value="1"/>
</dbReference>
<keyword evidence="6" id="KW-1185">Reference proteome</keyword>
<evidence type="ECO:0000259" key="4">
    <source>
        <dbReference type="PROSITE" id="PS50110"/>
    </source>
</evidence>
<organism evidence="5 6">
    <name type="scientific">Calycomorphotria hydatis</name>
    <dbReference type="NCBI Taxonomy" id="2528027"/>
    <lineage>
        <taxon>Bacteria</taxon>
        <taxon>Pseudomonadati</taxon>
        <taxon>Planctomycetota</taxon>
        <taxon>Planctomycetia</taxon>
        <taxon>Planctomycetales</taxon>
        <taxon>Planctomycetaceae</taxon>
        <taxon>Calycomorphotria</taxon>
    </lineage>
</organism>
<dbReference type="CDD" id="cd16936">
    <property type="entry name" value="HATPase_RsbW-like"/>
    <property type="match status" value="1"/>
</dbReference>
<keyword evidence="1 3" id="KW-0597">Phosphoprotein</keyword>
<evidence type="ECO:0000256" key="3">
    <source>
        <dbReference type="PROSITE-ProRule" id="PRU00169"/>
    </source>
</evidence>
<proteinExistence type="predicted"/>
<feature type="modified residue" description="4-aspartylphosphate" evidence="3">
    <location>
        <position position="53"/>
    </location>
</feature>
<dbReference type="RefSeq" id="WP_145266166.1">
    <property type="nucleotide sequence ID" value="NZ_CP036316.1"/>
</dbReference>
<accession>A0A517TEH7</accession>
<dbReference type="Proteomes" id="UP000319976">
    <property type="component" value="Chromosome"/>
</dbReference>
<evidence type="ECO:0000256" key="2">
    <source>
        <dbReference type="ARBA" id="ARBA00023012"/>
    </source>
</evidence>